<comment type="caution">
    <text evidence="9">The sequence shown here is derived from an EMBL/GenBank/DDBJ whole genome shotgun (WGS) entry which is preliminary data.</text>
</comment>
<dbReference type="InterPro" id="IPR015928">
    <property type="entry name" value="Aconitase/3IPM_dehydase_swvl"/>
</dbReference>
<dbReference type="InterPro" id="IPR011827">
    <property type="entry name" value="LeuD_type2/HacB/DmdB"/>
</dbReference>
<dbReference type="Gene3D" id="3.20.19.10">
    <property type="entry name" value="Aconitase, domain 4"/>
    <property type="match status" value="1"/>
</dbReference>
<gene>
    <name evidence="9" type="ORF">HRR80_009560</name>
</gene>
<dbReference type="InterPro" id="IPR000573">
    <property type="entry name" value="AconitaseA/IPMdHydase_ssu_swvl"/>
</dbReference>
<dbReference type="InterPro" id="IPR015931">
    <property type="entry name" value="Acnase/IPM_dHydase_lsu_aba_1/3"/>
</dbReference>
<dbReference type="PANTHER" id="PTHR43822">
    <property type="entry name" value="HOMOACONITASE, MITOCHONDRIAL-RELATED"/>
    <property type="match status" value="1"/>
</dbReference>
<dbReference type="InterPro" id="IPR036008">
    <property type="entry name" value="Aconitase_4Fe-4S_dom"/>
</dbReference>
<dbReference type="GO" id="GO:0016836">
    <property type="term" value="F:hydro-lyase activity"/>
    <property type="evidence" value="ECO:0007669"/>
    <property type="project" value="InterPro"/>
</dbReference>
<evidence type="ECO:0000313" key="9">
    <source>
        <dbReference type="EMBL" id="KAJ8986331.1"/>
    </source>
</evidence>
<dbReference type="Proteomes" id="UP001161757">
    <property type="component" value="Unassembled WGS sequence"/>
</dbReference>
<dbReference type="SUPFAM" id="SSF53732">
    <property type="entry name" value="Aconitase iron-sulfur domain"/>
    <property type="match status" value="1"/>
</dbReference>
<proteinExistence type="inferred from homology"/>
<dbReference type="InterPro" id="IPR050067">
    <property type="entry name" value="IPM_dehydratase_rel_enz"/>
</dbReference>
<dbReference type="SUPFAM" id="SSF52016">
    <property type="entry name" value="LeuD/IlvD-like"/>
    <property type="match status" value="1"/>
</dbReference>
<organism evidence="9 10">
    <name type="scientific">Exophiala dermatitidis</name>
    <name type="common">Black yeast-like fungus</name>
    <name type="synonym">Wangiella dermatitidis</name>
    <dbReference type="NCBI Taxonomy" id="5970"/>
    <lineage>
        <taxon>Eukaryota</taxon>
        <taxon>Fungi</taxon>
        <taxon>Dikarya</taxon>
        <taxon>Ascomycota</taxon>
        <taxon>Pezizomycotina</taxon>
        <taxon>Eurotiomycetes</taxon>
        <taxon>Chaetothyriomycetidae</taxon>
        <taxon>Chaetothyriales</taxon>
        <taxon>Herpotrichiellaceae</taxon>
        <taxon>Exophiala</taxon>
    </lineage>
</organism>
<dbReference type="InterPro" id="IPR018136">
    <property type="entry name" value="Aconitase_4Fe-4S_BS"/>
</dbReference>
<protein>
    <recommendedName>
        <fullName evidence="11">Aconitate hydratase</fullName>
    </recommendedName>
</protein>
<dbReference type="GO" id="GO:0170034">
    <property type="term" value="P:L-amino acid biosynthetic process"/>
    <property type="evidence" value="ECO:0007669"/>
    <property type="project" value="UniProtKB-ARBA"/>
</dbReference>
<dbReference type="GO" id="GO:0046872">
    <property type="term" value="F:metal ion binding"/>
    <property type="evidence" value="ECO:0007669"/>
    <property type="project" value="UniProtKB-KW"/>
</dbReference>
<dbReference type="InterPro" id="IPR033940">
    <property type="entry name" value="IPMI_Swivel"/>
</dbReference>
<evidence type="ECO:0000313" key="10">
    <source>
        <dbReference type="Proteomes" id="UP001161757"/>
    </source>
</evidence>
<evidence type="ECO:0000256" key="2">
    <source>
        <dbReference type="ARBA" id="ARBA00022723"/>
    </source>
</evidence>
<accession>A0AAN6EJD7</accession>
<evidence type="ECO:0000259" key="8">
    <source>
        <dbReference type="Pfam" id="PF00694"/>
    </source>
</evidence>
<dbReference type="GO" id="GO:0170038">
    <property type="term" value="P:proteinogenic amino acid biosynthetic process"/>
    <property type="evidence" value="ECO:0007669"/>
    <property type="project" value="UniProtKB-ARBA"/>
</dbReference>
<keyword evidence="3" id="KW-0408">Iron</keyword>
<keyword evidence="5" id="KW-0456">Lyase</keyword>
<name>A0AAN6EJD7_EXODE</name>
<dbReference type="PANTHER" id="PTHR43822:SF2">
    <property type="entry name" value="HOMOACONITASE, MITOCHONDRIAL"/>
    <property type="match status" value="1"/>
</dbReference>
<evidence type="ECO:0008006" key="11">
    <source>
        <dbReference type="Google" id="ProtNLM"/>
    </source>
</evidence>
<evidence type="ECO:0000256" key="3">
    <source>
        <dbReference type="ARBA" id="ARBA00023004"/>
    </source>
</evidence>
<evidence type="ECO:0000259" key="7">
    <source>
        <dbReference type="Pfam" id="PF00330"/>
    </source>
</evidence>
<dbReference type="Pfam" id="PF00330">
    <property type="entry name" value="Aconitase"/>
    <property type="match status" value="1"/>
</dbReference>
<keyword evidence="2" id="KW-0479">Metal-binding</keyword>
<evidence type="ECO:0000256" key="6">
    <source>
        <dbReference type="SAM" id="MobiDB-lite"/>
    </source>
</evidence>
<comment type="similarity">
    <text evidence="1">Belongs to the aconitase/IPM isomerase family.</text>
</comment>
<feature type="domain" description="Aconitase/3-isopropylmalate dehydratase large subunit alpha/beta/alpha" evidence="7">
    <location>
        <begin position="236"/>
        <end position="578"/>
    </location>
</feature>
<feature type="domain" description="Aconitase A/isopropylmalate dehydratase small subunit swivel" evidence="8">
    <location>
        <begin position="694"/>
        <end position="764"/>
    </location>
</feature>
<dbReference type="AlphaFoldDB" id="A0AAN6EJD7"/>
<dbReference type="InterPro" id="IPR001030">
    <property type="entry name" value="Acoase/IPM_deHydtase_lsu_aba"/>
</dbReference>
<reference evidence="9" key="1">
    <citation type="submission" date="2023-01" db="EMBL/GenBank/DDBJ databases">
        <title>Exophiala dermititidis isolated from Cystic Fibrosis Patient.</title>
        <authorList>
            <person name="Kurbessoian T."/>
            <person name="Crocker A."/>
            <person name="Murante D."/>
            <person name="Hogan D.A."/>
            <person name="Stajich J.E."/>
        </authorList>
    </citation>
    <scope>NUCLEOTIDE SEQUENCE</scope>
    <source>
        <strain evidence="9">Ex8</strain>
    </source>
</reference>
<feature type="region of interest" description="Disordered" evidence="6">
    <location>
        <begin position="629"/>
        <end position="653"/>
    </location>
</feature>
<keyword evidence="4" id="KW-0411">Iron-sulfur</keyword>
<dbReference type="GO" id="GO:0051536">
    <property type="term" value="F:iron-sulfur cluster binding"/>
    <property type="evidence" value="ECO:0007669"/>
    <property type="project" value="UniProtKB-KW"/>
</dbReference>
<evidence type="ECO:0000256" key="5">
    <source>
        <dbReference type="ARBA" id="ARBA00023239"/>
    </source>
</evidence>
<dbReference type="NCBIfam" id="TIGR02087">
    <property type="entry name" value="LEUD_arch"/>
    <property type="match status" value="1"/>
</dbReference>
<dbReference type="EMBL" id="JAJGCB010000043">
    <property type="protein sequence ID" value="KAJ8986331.1"/>
    <property type="molecule type" value="Genomic_DNA"/>
</dbReference>
<dbReference type="PROSITE" id="PS01244">
    <property type="entry name" value="ACONITASE_2"/>
    <property type="match status" value="1"/>
</dbReference>
<dbReference type="CDD" id="cd01577">
    <property type="entry name" value="IPMI_Swivel"/>
    <property type="match status" value="1"/>
</dbReference>
<dbReference type="PRINTS" id="PR00415">
    <property type="entry name" value="ACONITASE"/>
</dbReference>
<feature type="compositionally biased region" description="Polar residues" evidence="6">
    <location>
        <begin position="634"/>
        <end position="643"/>
    </location>
</feature>
<sequence length="844" mass="92900">MTARIVPQQVHLDLKPEDLTPSQSKCILLFEDAFQTQIVFTSQSREEPRSNLIVFLGILAESLRSTNSDQLAAMLEEVIWRCKEHPDFGGYGFSDKDDLQPGEEGEIIFLFSAYLEAFKHAARASQRPAPSSLKPPGRRSMTMTEKIFAFHDVSQRGYVRPGDIIQVDVDWVIASELSWQVCLQATPSDSGTCGLLLVSQGMERVYSAIGRPGIFRNDRFWLAGDHRVEPPLYNEPKVKALMDNCRKAKTDFKMTEFQGFNYTIMHTEFVRERAQPGMLIIGADSHTCSAGAVSCLAIGMGATDVCMPLVTGQTWFTVPKTVQLRMINKPPRGVGGKDTILYILKQFKRNTIASDRVVEFTGPGMKYLSCDARFAISNMCTEFGAVTAIFESDERTVDFIEGRRLKRHKSESVYFKADPGAEYAATVDVDLSEVRPFVAINPSPDNVVPVNEVEGTSLDGCFIGACTTAEEDLVIGALVLRAGLDQGLTPVPHGRRLVVPGSKPIRRKLEQFGLLDVYRRAGFKIGVPGCSMCVGQGVDQAAPGEVWLSSQNRNFKNRMGPGSHANLGSAATVAVSSFSMKMTDPTKLLELIDMDLLERYLGYQPFADIEVSPWSDVVQYSEPYGQDLEVDNCAESNPESPAPTSDEGGNPDSVNKVISGKVLRLGDFIDTDAIIPSKFLASCTTNEALGDHCMEFFMPEFRQRVKDGFNVVVGGHGFGCGSSRDVAVNALLGCGVKCVIARSFAFIYARNQPNIGLLGIVIEDESFYLAAQDGREINVDLEQNSVHCGAQTFKFSLSQMEKQLIAAGGLTEAFRRFGTRLFDVMCQRREVAATGHRTKDIESF</sequence>
<dbReference type="Gene3D" id="3.30.499.10">
    <property type="entry name" value="Aconitase, domain 3"/>
    <property type="match status" value="2"/>
</dbReference>
<evidence type="ECO:0000256" key="4">
    <source>
        <dbReference type="ARBA" id="ARBA00023014"/>
    </source>
</evidence>
<dbReference type="Pfam" id="PF00694">
    <property type="entry name" value="Aconitase_C"/>
    <property type="match status" value="1"/>
</dbReference>
<evidence type="ECO:0000256" key="1">
    <source>
        <dbReference type="ARBA" id="ARBA00007185"/>
    </source>
</evidence>